<sequence>MTIAANHLIPFSVALLSASALISVLSAPAPTKETKEPNTSDDAKPAPNQVKNHKPFLSAYRAVMMLMTCASILAVDFPIFPRRFAKVETFGTSLMDLGVGTFVFSSGIVASRAYLRKSAEQTSLPKQLLSAVRSSLPAIILGFARFALTKGVDYQVRFILPLSDRVWRTLELFFHARISTTLCHSPRRAKAVARALRGPRYHRWVRFHLHVLTLPLTTQPTSSPFTTAYNTTSSSTRVSTSLPCHLPPRPRCWVVPPATRRQRAEPVGQPHANEPGCHVLEFVRLVVVCYRGWRREDRVRGVEAYGMVSQFLGYTRAQCHTYTPAFSSLSRPTSPTSSGSSPLT</sequence>
<feature type="chain" id="PRO_5019178323" description="GPI-anchored wall transfer protein 1" evidence="11">
    <location>
        <begin position="27"/>
        <end position="344"/>
    </location>
</feature>
<comment type="caution">
    <text evidence="12">The sequence shown here is derived from an EMBL/GenBank/DDBJ whole genome shotgun (WGS) entry which is preliminary data.</text>
</comment>
<feature type="compositionally biased region" description="Low complexity" evidence="9">
    <location>
        <begin position="327"/>
        <end position="344"/>
    </location>
</feature>
<evidence type="ECO:0000313" key="13">
    <source>
        <dbReference type="Proteomes" id="UP000268093"/>
    </source>
</evidence>
<evidence type="ECO:0000256" key="5">
    <source>
        <dbReference type="ARBA" id="ARBA00022502"/>
    </source>
</evidence>
<dbReference type="GO" id="GO:0016020">
    <property type="term" value="C:membrane"/>
    <property type="evidence" value="ECO:0007669"/>
    <property type="project" value="UniProtKB-SubCell"/>
</dbReference>
<evidence type="ECO:0000256" key="7">
    <source>
        <dbReference type="ARBA" id="ARBA00022989"/>
    </source>
</evidence>
<dbReference type="GO" id="GO:0072659">
    <property type="term" value="P:protein localization to plasma membrane"/>
    <property type="evidence" value="ECO:0007669"/>
    <property type="project" value="TreeGrafter"/>
</dbReference>
<dbReference type="UniPathway" id="UPA00196"/>
<evidence type="ECO:0000256" key="3">
    <source>
        <dbReference type="ARBA" id="ARBA00007559"/>
    </source>
</evidence>
<feature type="region of interest" description="Disordered" evidence="9">
    <location>
        <begin position="30"/>
        <end position="50"/>
    </location>
</feature>
<dbReference type="PANTHER" id="PTHR20661">
    <property type="entry name" value="PHOSPHATIDYLINOSITOL-GLYCAN BIOSYNTHESIS CLASS W PROTEIN"/>
    <property type="match status" value="1"/>
</dbReference>
<comment type="pathway">
    <text evidence="2">Glycolipid biosynthesis; glycosylphosphatidylinositol-anchor biosynthesis.</text>
</comment>
<evidence type="ECO:0000256" key="1">
    <source>
        <dbReference type="ARBA" id="ARBA00004141"/>
    </source>
</evidence>
<dbReference type="PANTHER" id="PTHR20661:SF0">
    <property type="entry name" value="PHOSPHATIDYLINOSITOL-GLYCAN BIOSYNTHESIS CLASS W PROTEIN"/>
    <property type="match status" value="1"/>
</dbReference>
<feature type="compositionally biased region" description="Basic and acidic residues" evidence="9">
    <location>
        <begin position="32"/>
        <end position="44"/>
    </location>
</feature>
<evidence type="ECO:0000256" key="4">
    <source>
        <dbReference type="ARBA" id="ARBA00014495"/>
    </source>
</evidence>
<feature type="region of interest" description="Disordered" evidence="9">
    <location>
        <begin position="325"/>
        <end position="344"/>
    </location>
</feature>
<dbReference type="OrthoDB" id="2439551at2759"/>
<dbReference type="AlphaFoldDB" id="A0A433BA95"/>
<comment type="similarity">
    <text evidence="3">Belongs to the PIGW family.</text>
</comment>
<feature type="transmembrane region" description="Helical" evidence="10">
    <location>
        <begin position="93"/>
        <end position="115"/>
    </location>
</feature>
<evidence type="ECO:0000256" key="11">
    <source>
        <dbReference type="SAM" id="SignalP"/>
    </source>
</evidence>
<name>A0A433BA95_9FUNG</name>
<dbReference type="EMBL" id="RBNI01014581">
    <property type="protein sequence ID" value="RUP20189.1"/>
    <property type="molecule type" value="Genomic_DNA"/>
</dbReference>
<dbReference type="Pfam" id="PF06423">
    <property type="entry name" value="GWT1"/>
    <property type="match status" value="1"/>
</dbReference>
<organism evidence="12 13">
    <name type="scientific">Jimgerdemannia flammicorona</name>
    <dbReference type="NCBI Taxonomy" id="994334"/>
    <lineage>
        <taxon>Eukaryota</taxon>
        <taxon>Fungi</taxon>
        <taxon>Fungi incertae sedis</taxon>
        <taxon>Mucoromycota</taxon>
        <taxon>Mucoromycotina</taxon>
        <taxon>Endogonomycetes</taxon>
        <taxon>Endogonales</taxon>
        <taxon>Endogonaceae</taxon>
        <taxon>Jimgerdemannia</taxon>
    </lineage>
</organism>
<dbReference type="GO" id="GO:0032216">
    <property type="term" value="F:glucosaminyl-phosphatidylinositol O-acyltransferase activity"/>
    <property type="evidence" value="ECO:0007669"/>
    <property type="project" value="TreeGrafter"/>
</dbReference>
<evidence type="ECO:0000313" key="12">
    <source>
        <dbReference type="EMBL" id="RUP20189.1"/>
    </source>
</evidence>
<evidence type="ECO:0000256" key="10">
    <source>
        <dbReference type="SAM" id="Phobius"/>
    </source>
</evidence>
<gene>
    <name evidence="12" type="ORF">BC936DRAFT_139262</name>
</gene>
<proteinExistence type="inferred from homology"/>
<dbReference type="GO" id="GO:0006506">
    <property type="term" value="P:GPI anchor biosynthetic process"/>
    <property type="evidence" value="ECO:0007669"/>
    <property type="project" value="UniProtKB-UniPathway"/>
</dbReference>
<keyword evidence="6 10" id="KW-0812">Transmembrane</keyword>
<keyword evidence="13" id="KW-1185">Reference proteome</keyword>
<protein>
    <recommendedName>
        <fullName evidence="4">GPI-anchored wall transfer protein 1</fullName>
    </recommendedName>
</protein>
<evidence type="ECO:0000256" key="8">
    <source>
        <dbReference type="ARBA" id="ARBA00023136"/>
    </source>
</evidence>
<dbReference type="InterPro" id="IPR009447">
    <property type="entry name" value="PIGW/GWT1"/>
</dbReference>
<comment type="subcellular location">
    <subcellularLocation>
        <location evidence="1">Membrane</location>
        <topology evidence="1">Multi-pass membrane protein</topology>
    </subcellularLocation>
</comment>
<dbReference type="GO" id="GO:0005783">
    <property type="term" value="C:endoplasmic reticulum"/>
    <property type="evidence" value="ECO:0007669"/>
    <property type="project" value="TreeGrafter"/>
</dbReference>
<accession>A0A433BA95</accession>
<evidence type="ECO:0000256" key="6">
    <source>
        <dbReference type="ARBA" id="ARBA00022692"/>
    </source>
</evidence>
<feature type="signal peptide" evidence="11">
    <location>
        <begin position="1"/>
        <end position="26"/>
    </location>
</feature>
<evidence type="ECO:0000256" key="2">
    <source>
        <dbReference type="ARBA" id="ARBA00004687"/>
    </source>
</evidence>
<keyword evidence="11" id="KW-0732">Signal</keyword>
<reference evidence="12 13" key="1">
    <citation type="journal article" date="2018" name="New Phytol.">
        <title>Phylogenomics of Endogonaceae and evolution of mycorrhizas within Mucoromycota.</title>
        <authorList>
            <person name="Chang Y."/>
            <person name="Desiro A."/>
            <person name="Na H."/>
            <person name="Sandor L."/>
            <person name="Lipzen A."/>
            <person name="Clum A."/>
            <person name="Barry K."/>
            <person name="Grigoriev I.V."/>
            <person name="Martin F.M."/>
            <person name="Stajich J.E."/>
            <person name="Smith M.E."/>
            <person name="Bonito G."/>
            <person name="Spatafora J.W."/>
        </authorList>
    </citation>
    <scope>NUCLEOTIDE SEQUENCE [LARGE SCALE GENOMIC DNA]</scope>
    <source>
        <strain evidence="12 13">GMNB39</strain>
    </source>
</reference>
<keyword evidence="7 10" id="KW-1133">Transmembrane helix</keyword>
<keyword evidence="8 10" id="KW-0472">Membrane</keyword>
<feature type="transmembrane region" description="Helical" evidence="10">
    <location>
        <begin position="59"/>
        <end position="81"/>
    </location>
</feature>
<evidence type="ECO:0000256" key="9">
    <source>
        <dbReference type="SAM" id="MobiDB-lite"/>
    </source>
</evidence>
<keyword evidence="5" id="KW-0337">GPI-anchor biosynthesis</keyword>
<dbReference type="Proteomes" id="UP000268093">
    <property type="component" value="Unassembled WGS sequence"/>
</dbReference>